<feature type="region of interest" description="Disordered" evidence="1">
    <location>
        <begin position="333"/>
        <end position="359"/>
    </location>
</feature>
<dbReference type="InParanoid" id="A0A5C3PP85"/>
<gene>
    <name evidence="3" type="ORF">K466DRAFT_582733</name>
</gene>
<evidence type="ECO:0000313" key="3">
    <source>
        <dbReference type="EMBL" id="TFK91515.1"/>
    </source>
</evidence>
<evidence type="ECO:0000256" key="1">
    <source>
        <dbReference type="SAM" id="MobiDB-lite"/>
    </source>
</evidence>
<organism evidence="3 4">
    <name type="scientific">Polyporus arcularius HHB13444</name>
    <dbReference type="NCBI Taxonomy" id="1314778"/>
    <lineage>
        <taxon>Eukaryota</taxon>
        <taxon>Fungi</taxon>
        <taxon>Dikarya</taxon>
        <taxon>Basidiomycota</taxon>
        <taxon>Agaricomycotina</taxon>
        <taxon>Agaricomycetes</taxon>
        <taxon>Polyporales</taxon>
        <taxon>Polyporaceae</taxon>
        <taxon>Polyporus</taxon>
    </lineage>
</organism>
<feature type="compositionally biased region" description="Basic residues" evidence="1">
    <location>
        <begin position="646"/>
        <end position="655"/>
    </location>
</feature>
<name>A0A5C3PP85_9APHY</name>
<feature type="compositionally biased region" description="Pro residues" evidence="1">
    <location>
        <begin position="182"/>
        <end position="192"/>
    </location>
</feature>
<dbReference type="EMBL" id="ML211018">
    <property type="protein sequence ID" value="TFK91515.1"/>
    <property type="molecule type" value="Genomic_DNA"/>
</dbReference>
<evidence type="ECO:0000313" key="4">
    <source>
        <dbReference type="Proteomes" id="UP000308197"/>
    </source>
</evidence>
<keyword evidence="4" id="KW-1185">Reference proteome</keyword>
<feature type="compositionally biased region" description="Basic and acidic residues" evidence="1">
    <location>
        <begin position="602"/>
        <end position="611"/>
    </location>
</feature>
<dbReference type="Proteomes" id="UP000308197">
    <property type="component" value="Unassembled WGS sequence"/>
</dbReference>
<feature type="region of interest" description="Disordered" evidence="1">
    <location>
        <begin position="166"/>
        <end position="203"/>
    </location>
</feature>
<feature type="compositionally biased region" description="Low complexity" evidence="1">
    <location>
        <begin position="385"/>
        <end position="461"/>
    </location>
</feature>
<feature type="region of interest" description="Disordered" evidence="1">
    <location>
        <begin position="383"/>
        <end position="655"/>
    </location>
</feature>
<accession>A0A5C3PP85</accession>
<feature type="compositionally biased region" description="Basic residues" evidence="1">
    <location>
        <begin position="1"/>
        <end position="19"/>
    </location>
</feature>
<feature type="region of interest" description="Disordered" evidence="1">
    <location>
        <begin position="1"/>
        <end position="20"/>
    </location>
</feature>
<proteinExistence type="predicted"/>
<keyword evidence="2" id="KW-1133">Transmembrane helix</keyword>
<evidence type="ECO:0000256" key="2">
    <source>
        <dbReference type="SAM" id="Phobius"/>
    </source>
</evidence>
<keyword evidence="2" id="KW-0472">Membrane</keyword>
<feature type="transmembrane region" description="Helical" evidence="2">
    <location>
        <begin position="29"/>
        <end position="50"/>
    </location>
</feature>
<dbReference type="AlphaFoldDB" id="A0A5C3PP85"/>
<reference evidence="3 4" key="1">
    <citation type="journal article" date="2019" name="Nat. Ecol. Evol.">
        <title>Megaphylogeny resolves global patterns of mushroom evolution.</title>
        <authorList>
            <person name="Varga T."/>
            <person name="Krizsan K."/>
            <person name="Foldi C."/>
            <person name="Dima B."/>
            <person name="Sanchez-Garcia M."/>
            <person name="Sanchez-Ramirez S."/>
            <person name="Szollosi G.J."/>
            <person name="Szarkandi J.G."/>
            <person name="Papp V."/>
            <person name="Albert L."/>
            <person name="Andreopoulos W."/>
            <person name="Angelini C."/>
            <person name="Antonin V."/>
            <person name="Barry K.W."/>
            <person name="Bougher N.L."/>
            <person name="Buchanan P."/>
            <person name="Buyck B."/>
            <person name="Bense V."/>
            <person name="Catcheside P."/>
            <person name="Chovatia M."/>
            <person name="Cooper J."/>
            <person name="Damon W."/>
            <person name="Desjardin D."/>
            <person name="Finy P."/>
            <person name="Geml J."/>
            <person name="Haridas S."/>
            <person name="Hughes K."/>
            <person name="Justo A."/>
            <person name="Karasinski D."/>
            <person name="Kautmanova I."/>
            <person name="Kiss B."/>
            <person name="Kocsube S."/>
            <person name="Kotiranta H."/>
            <person name="LaButti K.M."/>
            <person name="Lechner B.E."/>
            <person name="Liimatainen K."/>
            <person name="Lipzen A."/>
            <person name="Lukacs Z."/>
            <person name="Mihaltcheva S."/>
            <person name="Morgado L.N."/>
            <person name="Niskanen T."/>
            <person name="Noordeloos M.E."/>
            <person name="Ohm R.A."/>
            <person name="Ortiz-Santana B."/>
            <person name="Ovrebo C."/>
            <person name="Racz N."/>
            <person name="Riley R."/>
            <person name="Savchenko A."/>
            <person name="Shiryaev A."/>
            <person name="Soop K."/>
            <person name="Spirin V."/>
            <person name="Szebenyi C."/>
            <person name="Tomsovsky M."/>
            <person name="Tulloss R.E."/>
            <person name="Uehling J."/>
            <person name="Grigoriev I.V."/>
            <person name="Vagvolgyi C."/>
            <person name="Papp T."/>
            <person name="Martin F.M."/>
            <person name="Miettinen O."/>
            <person name="Hibbett D.S."/>
            <person name="Nagy L.G."/>
        </authorList>
    </citation>
    <scope>NUCLEOTIDE SEQUENCE [LARGE SCALE GENOMIC DNA]</scope>
    <source>
        <strain evidence="3 4">HHB13444</strain>
    </source>
</reference>
<feature type="compositionally biased region" description="Basic and acidic residues" evidence="1">
    <location>
        <begin position="534"/>
        <end position="544"/>
    </location>
</feature>
<feature type="compositionally biased region" description="Low complexity" evidence="1">
    <location>
        <begin position="583"/>
        <end position="599"/>
    </location>
</feature>
<sequence>MTCTRRAKRPHRLAPHKSHSTYARPLDPLLVTITSIPAAPVFVVIAHTIMPASLSSNTSRRGFRASTTTTRRHRPGLWAILSSTIRRLYTNDDPRNVSQRPVERPQALEDEPMVPSTIETAPATAVHANIAPQAPAVQQPVAPPPALPVPLPLHVLHDTFRHDHGTRVNARSNLPSNVPDEQVPPVPVPSSPGRPSRGAPLQRHGAFHEHFRPYWNAGSGHEPPVVYGRSLATLPENQVWDPSWGPVPNLSVITALTHGPPTPQQVLNYLNIRFRLNRRAYCMALDILFPQPAESPTRLGIPVYQRVLETSQWRRNYPDWEGGIVPVDREVGSAHADDAADSQAGSDDEDSGDGVLTSRERRAIRSRVASLLPDAYRAHLAAEQASSASSGSASSPSTSSSRSDSVESSGDTSHSSSSPSSGSSSFSAGPGSSSSNTSSNPSSEHASSSSSSPSSTYSSYSSRKRRHDEDEGSNADSNITVVEGHPSARPATRRRLDSDGEALANTEAHPDTQALLAPPSVSPASASRHRRRSRAEGGEQEQRKLMRQYQHLSPPIGPPGVRTGGPGSASTSQGRAFTSDLDAAGPGPVAHVPAQPVAGSSRPRDDEDHVEPLPVRRSPKRLRDEDTSEMPGHLLEDGVVDDKAGKRNKKRSRKE</sequence>
<protein>
    <submittedName>
        <fullName evidence="3">Uncharacterized protein</fullName>
    </submittedName>
</protein>
<feature type="compositionally biased region" description="Low complexity" evidence="1">
    <location>
        <begin position="514"/>
        <end position="526"/>
    </location>
</feature>
<feature type="compositionally biased region" description="Basic and acidic residues" evidence="1">
    <location>
        <begin position="634"/>
        <end position="645"/>
    </location>
</feature>
<keyword evidence="2" id="KW-0812">Transmembrane</keyword>